<keyword evidence="1" id="KW-1133">Transmembrane helix</keyword>
<dbReference type="EMBL" id="QUZM01000059">
    <property type="protein sequence ID" value="RFF37022.1"/>
    <property type="molecule type" value="Genomic_DNA"/>
</dbReference>
<feature type="transmembrane region" description="Helical" evidence="1">
    <location>
        <begin position="6"/>
        <end position="33"/>
    </location>
</feature>
<evidence type="ECO:0000313" key="3">
    <source>
        <dbReference type="EMBL" id="RFF37022.1"/>
    </source>
</evidence>
<dbReference type="RefSeq" id="WP_064628897.1">
    <property type="nucleotide sequence ID" value="NZ_CP142004.2"/>
</dbReference>
<accession>A0A3E1KEJ9</accession>
<keyword evidence="1" id="KW-0812">Transmembrane</keyword>
<dbReference type="Proteomes" id="UP000259570">
    <property type="component" value="Unassembled WGS sequence"/>
</dbReference>
<name>A0A3E1KEJ9_9XANT</name>
<dbReference type="GeneID" id="97211379"/>
<evidence type="ECO:0000313" key="5">
    <source>
        <dbReference type="Proteomes" id="UP001167357"/>
    </source>
</evidence>
<reference evidence="3 4" key="1">
    <citation type="submission" date="2018-08" db="EMBL/GenBank/DDBJ databases">
        <title>Genome sequencing of X. nasturtii WHRI 8984.</title>
        <authorList>
            <person name="Studholme D.J."/>
            <person name="Mchugh J."/>
            <person name="Vicente J."/>
        </authorList>
    </citation>
    <scope>NUCLEOTIDE SEQUENCE [LARGE SCALE GENOMIC DNA]</scope>
    <source>
        <strain evidence="3 4">WHRI 8984</strain>
    </source>
</reference>
<comment type="caution">
    <text evidence="3">The sequence shown here is derived from an EMBL/GenBank/DDBJ whole genome shotgun (WGS) entry which is preliminary data.</text>
</comment>
<keyword evidence="5" id="KW-1185">Reference proteome</keyword>
<organism evidence="3 4">
    <name type="scientific">Xanthomonas nasturtii</name>
    <dbReference type="NCBI Taxonomy" id="1843581"/>
    <lineage>
        <taxon>Bacteria</taxon>
        <taxon>Pseudomonadati</taxon>
        <taxon>Pseudomonadota</taxon>
        <taxon>Gammaproteobacteria</taxon>
        <taxon>Lysobacterales</taxon>
        <taxon>Lysobacteraceae</taxon>
        <taxon>Xanthomonas</taxon>
    </lineage>
</organism>
<keyword evidence="1" id="KW-0472">Membrane</keyword>
<protein>
    <submittedName>
        <fullName evidence="3">Uncharacterized protein</fullName>
    </submittedName>
</protein>
<dbReference type="EMBL" id="JAMBED010000068">
    <property type="protein sequence ID" value="MCL1553331.1"/>
    <property type="molecule type" value="Genomic_DNA"/>
</dbReference>
<reference evidence="2" key="2">
    <citation type="submission" date="2022-04" db="EMBL/GenBank/DDBJ databases">
        <title>Genomic comparison of 19 strains of Xanthomonas nasturtii, a newly emerging watercress pathogen.</title>
        <authorList>
            <person name="Harrison J."/>
            <person name="Greer S."/>
            <person name="Hussain R."/>
            <person name="Lascelles D."/>
            <person name="Roberts M."/>
            <person name="Carter B."/>
            <person name="Bryning A."/>
            <person name="Carroll S."/>
            <person name="Aspin A."/>
            <person name="Cruz L."/>
            <person name="Cruz J."/>
            <person name="Grant M."/>
            <person name="Vicente J."/>
            <person name="Studholme D.J."/>
        </authorList>
    </citation>
    <scope>NUCLEOTIDE SEQUENCE</scope>
    <source>
        <strain evidence="2">10016B</strain>
    </source>
</reference>
<sequence length="81" mass="8867">MELIYFAAAIFGLVLSVLWLLVPFAVFGIKPLLGQLLAEQRKTNTALATMSQQLHFIAQRLDGAGQPTSQVIQPMGSELPR</sequence>
<dbReference type="OrthoDB" id="6006173at2"/>
<evidence type="ECO:0000256" key="1">
    <source>
        <dbReference type="SAM" id="Phobius"/>
    </source>
</evidence>
<gene>
    <name evidence="3" type="ORF">DZD52_18970</name>
    <name evidence="2" type="ORF">M3O51_19005</name>
</gene>
<dbReference type="Proteomes" id="UP001167357">
    <property type="component" value="Unassembled WGS sequence"/>
</dbReference>
<proteinExistence type="predicted"/>
<dbReference type="AlphaFoldDB" id="A0A3E1KEJ9"/>
<evidence type="ECO:0000313" key="4">
    <source>
        <dbReference type="Proteomes" id="UP000259570"/>
    </source>
</evidence>
<evidence type="ECO:0000313" key="2">
    <source>
        <dbReference type="EMBL" id="MCL1553331.1"/>
    </source>
</evidence>